<comment type="caution">
    <text evidence="1">The sequence shown here is derived from an EMBL/GenBank/DDBJ whole genome shotgun (WGS) entry which is preliminary data.</text>
</comment>
<sequence length="57" mass="6743">MIFGWRKRIYRGDAVFPGGNQYITGDQPLFSGERVIEYKNTYRKNLISHQRLLIHST</sequence>
<proteinExistence type="predicted"/>
<reference evidence="1 2" key="1">
    <citation type="submission" date="2020-08" db="EMBL/GenBank/DDBJ databases">
        <title>A Genomic Blueprint of the Chicken Gut Microbiome.</title>
        <authorList>
            <person name="Gilroy R."/>
            <person name="Ravi A."/>
            <person name="Getino M."/>
            <person name="Pursley I."/>
            <person name="Horton D.L."/>
            <person name="Alikhan N.-F."/>
            <person name="Baker D."/>
            <person name="Gharbi K."/>
            <person name="Hall N."/>
            <person name="Watson M."/>
            <person name="Adriaenssens E.M."/>
            <person name="Foster-Nyarko E."/>
            <person name="Jarju S."/>
            <person name="Secka A."/>
            <person name="Antonio M."/>
            <person name="Oren A."/>
            <person name="Chaudhuri R."/>
            <person name="La Ragione R.M."/>
            <person name="Hildebrand F."/>
            <person name="Pallen M.J."/>
        </authorList>
    </citation>
    <scope>NUCLEOTIDE SEQUENCE [LARGE SCALE GENOMIC DNA]</scope>
    <source>
        <strain evidence="1 2">Sa2CUA10</strain>
    </source>
</reference>
<evidence type="ECO:0000313" key="2">
    <source>
        <dbReference type="Proteomes" id="UP000603641"/>
    </source>
</evidence>
<dbReference type="RefSeq" id="WP_191754593.1">
    <property type="nucleotide sequence ID" value="NZ_JACSQM010000006.1"/>
</dbReference>
<name>A0ABR8SPI8_9BACL</name>
<keyword evidence="2" id="KW-1185">Reference proteome</keyword>
<organism evidence="1 2">
    <name type="scientific">Fictibacillus norfolkensis</name>
    <dbReference type="NCBI Taxonomy" id="2762233"/>
    <lineage>
        <taxon>Bacteria</taxon>
        <taxon>Bacillati</taxon>
        <taxon>Bacillota</taxon>
        <taxon>Bacilli</taxon>
        <taxon>Bacillales</taxon>
        <taxon>Fictibacillaceae</taxon>
        <taxon>Fictibacillus</taxon>
    </lineage>
</organism>
<gene>
    <name evidence="1" type="ORF">H9648_14990</name>
</gene>
<accession>A0ABR8SPI8</accession>
<evidence type="ECO:0000313" key="1">
    <source>
        <dbReference type="EMBL" id="MBD7965367.1"/>
    </source>
</evidence>
<protein>
    <submittedName>
        <fullName evidence="1">Uncharacterized protein</fullName>
    </submittedName>
</protein>
<dbReference type="EMBL" id="JACSQM010000006">
    <property type="protein sequence ID" value="MBD7965367.1"/>
    <property type="molecule type" value="Genomic_DNA"/>
</dbReference>
<dbReference type="Proteomes" id="UP000603641">
    <property type="component" value="Unassembled WGS sequence"/>
</dbReference>